<dbReference type="Pfam" id="PF08281">
    <property type="entry name" value="Sigma70_r4_2"/>
    <property type="match status" value="1"/>
</dbReference>
<evidence type="ECO:0000256" key="2">
    <source>
        <dbReference type="ARBA" id="ARBA00023015"/>
    </source>
</evidence>
<dbReference type="InterPro" id="IPR036388">
    <property type="entry name" value="WH-like_DNA-bd_sf"/>
</dbReference>
<dbReference type="GO" id="GO:0003677">
    <property type="term" value="F:DNA binding"/>
    <property type="evidence" value="ECO:0007669"/>
    <property type="project" value="UniProtKB-KW"/>
</dbReference>
<evidence type="ECO:0000259" key="6">
    <source>
        <dbReference type="Pfam" id="PF04542"/>
    </source>
</evidence>
<proteinExistence type="inferred from homology"/>
<dbReference type="InterPro" id="IPR039425">
    <property type="entry name" value="RNA_pol_sigma-70-like"/>
</dbReference>
<name>A0A644WNV5_9ZZZZ</name>
<dbReference type="NCBIfam" id="TIGR02937">
    <property type="entry name" value="sigma70-ECF"/>
    <property type="match status" value="1"/>
</dbReference>
<evidence type="ECO:0000313" key="8">
    <source>
        <dbReference type="EMBL" id="MPM05138.1"/>
    </source>
</evidence>
<organism evidence="8">
    <name type="scientific">bioreactor metagenome</name>
    <dbReference type="NCBI Taxonomy" id="1076179"/>
    <lineage>
        <taxon>unclassified sequences</taxon>
        <taxon>metagenomes</taxon>
        <taxon>ecological metagenomes</taxon>
    </lineage>
</organism>
<reference evidence="8" key="1">
    <citation type="submission" date="2019-08" db="EMBL/GenBank/DDBJ databases">
        <authorList>
            <person name="Kucharzyk K."/>
            <person name="Murdoch R.W."/>
            <person name="Higgins S."/>
            <person name="Loffler F."/>
        </authorList>
    </citation>
    <scope>NUCLEOTIDE SEQUENCE</scope>
</reference>
<dbReference type="GO" id="GO:0016987">
    <property type="term" value="F:sigma factor activity"/>
    <property type="evidence" value="ECO:0007669"/>
    <property type="project" value="UniProtKB-KW"/>
</dbReference>
<dbReference type="EMBL" id="VSSQ01001104">
    <property type="protein sequence ID" value="MPM05138.1"/>
    <property type="molecule type" value="Genomic_DNA"/>
</dbReference>
<dbReference type="InterPro" id="IPR013324">
    <property type="entry name" value="RNA_pol_sigma_r3/r4-like"/>
</dbReference>
<dbReference type="InterPro" id="IPR013249">
    <property type="entry name" value="RNA_pol_sigma70_r4_t2"/>
</dbReference>
<evidence type="ECO:0000256" key="3">
    <source>
        <dbReference type="ARBA" id="ARBA00023082"/>
    </source>
</evidence>
<evidence type="ECO:0000256" key="5">
    <source>
        <dbReference type="ARBA" id="ARBA00023163"/>
    </source>
</evidence>
<evidence type="ECO:0000256" key="4">
    <source>
        <dbReference type="ARBA" id="ARBA00023125"/>
    </source>
</evidence>
<dbReference type="GO" id="GO:0006352">
    <property type="term" value="P:DNA-templated transcription initiation"/>
    <property type="evidence" value="ECO:0007669"/>
    <property type="project" value="InterPro"/>
</dbReference>
<comment type="similarity">
    <text evidence="1">Belongs to the sigma-70 factor family. ECF subfamily.</text>
</comment>
<accession>A0A644WNV5</accession>
<dbReference type="InterPro" id="IPR007627">
    <property type="entry name" value="RNA_pol_sigma70_r2"/>
</dbReference>
<dbReference type="PANTHER" id="PTHR43133">
    <property type="entry name" value="RNA POLYMERASE ECF-TYPE SIGMA FACTO"/>
    <property type="match status" value="1"/>
</dbReference>
<keyword evidence="5" id="KW-0804">Transcription</keyword>
<dbReference type="Gene3D" id="1.10.1740.10">
    <property type="match status" value="1"/>
</dbReference>
<evidence type="ECO:0000256" key="1">
    <source>
        <dbReference type="ARBA" id="ARBA00010641"/>
    </source>
</evidence>
<dbReference type="InterPro" id="IPR014284">
    <property type="entry name" value="RNA_pol_sigma-70_dom"/>
</dbReference>
<gene>
    <name evidence="8" type="ORF">SDC9_51424</name>
</gene>
<keyword evidence="2" id="KW-0805">Transcription regulation</keyword>
<dbReference type="CDD" id="cd06171">
    <property type="entry name" value="Sigma70_r4"/>
    <property type="match status" value="1"/>
</dbReference>
<comment type="caution">
    <text evidence="8">The sequence shown here is derived from an EMBL/GenBank/DDBJ whole genome shotgun (WGS) entry which is preliminary data.</text>
</comment>
<feature type="domain" description="RNA polymerase sigma factor 70 region 4 type 2" evidence="7">
    <location>
        <begin position="109"/>
        <end position="152"/>
    </location>
</feature>
<protein>
    <submittedName>
        <fullName evidence="8">Uncharacterized protein</fullName>
    </submittedName>
</protein>
<dbReference type="Gene3D" id="1.10.10.10">
    <property type="entry name" value="Winged helix-like DNA-binding domain superfamily/Winged helix DNA-binding domain"/>
    <property type="match status" value="1"/>
</dbReference>
<keyword evidence="3" id="KW-0731">Sigma factor</keyword>
<dbReference type="SUPFAM" id="SSF88946">
    <property type="entry name" value="Sigma2 domain of RNA polymerase sigma factors"/>
    <property type="match status" value="1"/>
</dbReference>
<sequence>MSAQKENDWFDQLYRENSPRMVKQATYLLQNRQIAEELVNEAFLIMLYKKRDLKKHPNLPGWLSQTLKNLIADEIKSAKHRLELPMRENQDIPTVDTYHVPLSDLLPDGLTPKEREILILYFEGQLSYERIASKLNISVLNCRTRLFRAKAHYRTLIGNENNDEKTSNNL</sequence>
<dbReference type="InterPro" id="IPR013325">
    <property type="entry name" value="RNA_pol_sigma_r2"/>
</dbReference>
<dbReference type="AlphaFoldDB" id="A0A644WNV5"/>
<dbReference type="SUPFAM" id="SSF88659">
    <property type="entry name" value="Sigma3 and sigma4 domains of RNA polymerase sigma factors"/>
    <property type="match status" value="1"/>
</dbReference>
<keyword evidence="4" id="KW-0238">DNA-binding</keyword>
<dbReference type="Pfam" id="PF04542">
    <property type="entry name" value="Sigma70_r2"/>
    <property type="match status" value="1"/>
</dbReference>
<feature type="domain" description="RNA polymerase sigma-70 region 2" evidence="6">
    <location>
        <begin position="13"/>
        <end position="79"/>
    </location>
</feature>
<evidence type="ECO:0000259" key="7">
    <source>
        <dbReference type="Pfam" id="PF08281"/>
    </source>
</evidence>
<dbReference type="PANTHER" id="PTHR43133:SF8">
    <property type="entry name" value="RNA POLYMERASE SIGMA FACTOR HI_1459-RELATED"/>
    <property type="match status" value="1"/>
</dbReference>